<keyword evidence="11 14" id="KW-1133">Transmembrane helix</keyword>
<keyword evidence="13 14" id="KW-0472">Membrane</keyword>
<evidence type="ECO:0000256" key="2">
    <source>
        <dbReference type="ARBA" id="ARBA00004651"/>
    </source>
</evidence>
<comment type="subcellular location">
    <subcellularLocation>
        <location evidence="2">Cell membrane</location>
        <topology evidence="2">Multi-pass membrane protein</topology>
    </subcellularLocation>
</comment>
<keyword evidence="7 14" id="KW-0812">Transmembrane</keyword>
<dbReference type="InterPro" id="IPR050398">
    <property type="entry name" value="HssS/ArlS-like"/>
</dbReference>
<evidence type="ECO:0000256" key="6">
    <source>
        <dbReference type="ARBA" id="ARBA00022679"/>
    </source>
</evidence>
<dbReference type="Gene3D" id="1.10.287.130">
    <property type="match status" value="1"/>
</dbReference>
<dbReference type="InterPro" id="IPR003660">
    <property type="entry name" value="HAMP_dom"/>
</dbReference>
<evidence type="ECO:0000256" key="5">
    <source>
        <dbReference type="ARBA" id="ARBA00022553"/>
    </source>
</evidence>
<evidence type="ECO:0000259" key="15">
    <source>
        <dbReference type="PROSITE" id="PS50109"/>
    </source>
</evidence>
<evidence type="ECO:0000256" key="7">
    <source>
        <dbReference type="ARBA" id="ARBA00022692"/>
    </source>
</evidence>
<reference evidence="17 18" key="1">
    <citation type="submission" date="2019-04" db="EMBL/GenBank/DDBJ databases">
        <title>Lysinibacillus genome sequencing.</title>
        <authorList>
            <person name="Dunlap C."/>
        </authorList>
    </citation>
    <scope>NUCLEOTIDE SEQUENCE [LARGE SCALE GENOMIC DNA]</scope>
    <source>
        <strain evidence="17 18">CCTCC AB 2010389</strain>
    </source>
</reference>
<keyword evidence="18" id="KW-1185">Reference proteome</keyword>
<gene>
    <name evidence="17" type="ORF">FC756_14280</name>
</gene>
<dbReference type="GO" id="GO:0005886">
    <property type="term" value="C:plasma membrane"/>
    <property type="evidence" value="ECO:0007669"/>
    <property type="project" value="UniProtKB-SubCell"/>
</dbReference>
<evidence type="ECO:0000256" key="4">
    <source>
        <dbReference type="ARBA" id="ARBA00022475"/>
    </source>
</evidence>
<evidence type="ECO:0000256" key="1">
    <source>
        <dbReference type="ARBA" id="ARBA00000085"/>
    </source>
</evidence>
<dbReference type="Gene3D" id="3.30.565.10">
    <property type="entry name" value="Histidine kinase-like ATPase, C-terminal domain"/>
    <property type="match status" value="1"/>
</dbReference>
<evidence type="ECO:0000256" key="11">
    <source>
        <dbReference type="ARBA" id="ARBA00022989"/>
    </source>
</evidence>
<evidence type="ECO:0000256" key="10">
    <source>
        <dbReference type="ARBA" id="ARBA00022840"/>
    </source>
</evidence>
<dbReference type="Proteomes" id="UP000308744">
    <property type="component" value="Unassembled WGS sequence"/>
</dbReference>
<evidence type="ECO:0000256" key="9">
    <source>
        <dbReference type="ARBA" id="ARBA00022777"/>
    </source>
</evidence>
<keyword evidence="4" id="KW-1003">Cell membrane</keyword>
<protein>
    <recommendedName>
        <fullName evidence="3">histidine kinase</fullName>
        <ecNumber evidence="3">2.7.13.3</ecNumber>
    </recommendedName>
</protein>
<proteinExistence type="predicted"/>
<dbReference type="SMART" id="SM00388">
    <property type="entry name" value="HisKA"/>
    <property type="match status" value="1"/>
</dbReference>
<dbReference type="Pfam" id="PF00672">
    <property type="entry name" value="HAMP"/>
    <property type="match status" value="1"/>
</dbReference>
<dbReference type="PANTHER" id="PTHR45528">
    <property type="entry name" value="SENSOR HISTIDINE KINASE CPXA"/>
    <property type="match status" value="1"/>
</dbReference>
<dbReference type="SUPFAM" id="SSF47384">
    <property type="entry name" value="Homodimeric domain of signal transducing histidine kinase"/>
    <property type="match status" value="1"/>
</dbReference>
<dbReference type="EMBL" id="SZPU01000055">
    <property type="protein sequence ID" value="TKI66895.1"/>
    <property type="molecule type" value="Genomic_DNA"/>
</dbReference>
<feature type="domain" description="Histidine kinase" evidence="15">
    <location>
        <begin position="142"/>
        <end position="329"/>
    </location>
</feature>
<comment type="caution">
    <text evidence="17">The sequence shown here is derived from an EMBL/GenBank/DDBJ whole genome shotgun (WGS) entry which is preliminary data.</text>
</comment>
<dbReference type="GO" id="GO:0000155">
    <property type="term" value="F:phosphorelay sensor kinase activity"/>
    <property type="evidence" value="ECO:0007669"/>
    <property type="project" value="InterPro"/>
</dbReference>
<dbReference type="Gene3D" id="6.10.340.10">
    <property type="match status" value="1"/>
</dbReference>
<feature type="transmembrane region" description="Helical" evidence="14">
    <location>
        <begin position="9"/>
        <end position="33"/>
    </location>
</feature>
<dbReference type="Pfam" id="PF00512">
    <property type="entry name" value="HisKA"/>
    <property type="match status" value="1"/>
</dbReference>
<dbReference type="RefSeq" id="WP_107896121.1">
    <property type="nucleotide sequence ID" value="NZ_PYWM01000017.1"/>
</dbReference>
<accession>A0A4U2Z059</accession>
<keyword evidence="9 17" id="KW-0418">Kinase</keyword>
<evidence type="ECO:0000256" key="8">
    <source>
        <dbReference type="ARBA" id="ARBA00022741"/>
    </source>
</evidence>
<organism evidence="17 18">
    <name type="scientific">Lysinibacillus mangiferihumi</name>
    <dbReference type="NCBI Taxonomy" id="1130819"/>
    <lineage>
        <taxon>Bacteria</taxon>
        <taxon>Bacillati</taxon>
        <taxon>Bacillota</taxon>
        <taxon>Bacilli</taxon>
        <taxon>Bacillales</taxon>
        <taxon>Bacillaceae</taxon>
        <taxon>Lysinibacillus</taxon>
    </lineage>
</organism>
<dbReference type="AlphaFoldDB" id="A0A4U2Z059"/>
<dbReference type="EC" id="2.7.13.3" evidence="3"/>
<keyword evidence="12" id="KW-0902">Two-component regulatory system</keyword>
<evidence type="ECO:0000256" key="3">
    <source>
        <dbReference type="ARBA" id="ARBA00012438"/>
    </source>
</evidence>
<keyword evidence="10" id="KW-0067">ATP-binding</keyword>
<evidence type="ECO:0000313" key="18">
    <source>
        <dbReference type="Proteomes" id="UP000308744"/>
    </source>
</evidence>
<keyword evidence="6" id="KW-0808">Transferase</keyword>
<name>A0A4U2Z059_9BACI</name>
<dbReference type="InterPro" id="IPR005467">
    <property type="entry name" value="His_kinase_dom"/>
</dbReference>
<evidence type="ECO:0000256" key="12">
    <source>
        <dbReference type="ARBA" id="ARBA00023012"/>
    </source>
</evidence>
<dbReference type="Pfam" id="PF02518">
    <property type="entry name" value="HATPase_c"/>
    <property type="match status" value="1"/>
</dbReference>
<dbReference type="PANTHER" id="PTHR45528:SF9">
    <property type="entry name" value="SENSOR HISTIDINE KINASE YBDK"/>
    <property type="match status" value="1"/>
</dbReference>
<feature type="transmembrane region" description="Helical" evidence="14">
    <location>
        <begin position="49"/>
        <end position="68"/>
    </location>
</feature>
<keyword evidence="5" id="KW-0597">Phosphoprotein</keyword>
<comment type="catalytic activity">
    <reaction evidence="1">
        <text>ATP + protein L-histidine = ADP + protein N-phospho-L-histidine.</text>
        <dbReference type="EC" id="2.7.13.3"/>
    </reaction>
</comment>
<dbReference type="InterPro" id="IPR036097">
    <property type="entry name" value="HisK_dim/P_sf"/>
</dbReference>
<dbReference type="InterPro" id="IPR036890">
    <property type="entry name" value="HATPase_C_sf"/>
</dbReference>
<dbReference type="PROSITE" id="PS50109">
    <property type="entry name" value="HIS_KIN"/>
    <property type="match status" value="1"/>
</dbReference>
<evidence type="ECO:0000259" key="16">
    <source>
        <dbReference type="PROSITE" id="PS50885"/>
    </source>
</evidence>
<dbReference type="InterPro" id="IPR003661">
    <property type="entry name" value="HisK_dim/P_dom"/>
</dbReference>
<dbReference type="PROSITE" id="PS50885">
    <property type="entry name" value="HAMP"/>
    <property type="match status" value="1"/>
</dbReference>
<dbReference type="CDD" id="cd06225">
    <property type="entry name" value="HAMP"/>
    <property type="match status" value="1"/>
</dbReference>
<dbReference type="CDD" id="cd00082">
    <property type="entry name" value="HisKA"/>
    <property type="match status" value="1"/>
</dbReference>
<sequence>MKLKKKYQLLLLTVIGSVPLSVVVISVIVTIIYNHFSNDAQTQFYESKAYPIMLGLFIVSFFALAILFSKSINTLIKRINVLKQTIMELASDDKKRLQKIPYARNDELGDLTSAVNLLIDRTISKEIEIQQQERMKQELLTQLRHDINTPLTAMRLQLYTIEHDFSQHQDIFNSLNEQINYISKLSNEYDFERLSRVDNSYVIMEKVDVPKLLNTIILKWNFLFKVNQISIVLNNCATNCQWRSNEIWLHRLFDNIFQNIVRHAACDTLEITLQTNAINFKDNGIGFNVEEKGTGLCIIEDICRVLELQSTIQSNEKGTQVTISYAQLKR</sequence>
<evidence type="ECO:0000313" key="17">
    <source>
        <dbReference type="EMBL" id="TKI66895.1"/>
    </source>
</evidence>
<dbReference type="SUPFAM" id="SSF55874">
    <property type="entry name" value="ATPase domain of HSP90 chaperone/DNA topoisomerase II/histidine kinase"/>
    <property type="match status" value="1"/>
</dbReference>
<evidence type="ECO:0000256" key="13">
    <source>
        <dbReference type="ARBA" id="ARBA00023136"/>
    </source>
</evidence>
<dbReference type="SMART" id="SM00387">
    <property type="entry name" value="HATPase_c"/>
    <property type="match status" value="1"/>
</dbReference>
<dbReference type="InterPro" id="IPR003594">
    <property type="entry name" value="HATPase_dom"/>
</dbReference>
<keyword evidence="8" id="KW-0547">Nucleotide-binding</keyword>
<evidence type="ECO:0000256" key="14">
    <source>
        <dbReference type="SAM" id="Phobius"/>
    </source>
</evidence>
<dbReference type="GO" id="GO:0005524">
    <property type="term" value="F:ATP binding"/>
    <property type="evidence" value="ECO:0007669"/>
    <property type="project" value="UniProtKB-KW"/>
</dbReference>
<feature type="domain" description="HAMP" evidence="16">
    <location>
        <begin position="73"/>
        <end position="127"/>
    </location>
</feature>